<dbReference type="EMBL" id="PYVF01000017">
    <property type="protein sequence ID" value="PTB89387.1"/>
    <property type="molecule type" value="Genomic_DNA"/>
</dbReference>
<keyword evidence="1" id="KW-0812">Transmembrane</keyword>
<name>A0A2T4D6E8_9GAMM</name>
<evidence type="ECO:0000313" key="3">
    <source>
        <dbReference type="EMBL" id="PTB89387.1"/>
    </source>
</evidence>
<evidence type="ECO:0000259" key="2">
    <source>
        <dbReference type="SMART" id="SM00858"/>
    </source>
</evidence>
<protein>
    <recommendedName>
        <fullName evidence="2">SAF domain-containing protein</fullName>
    </recommendedName>
</protein>
<dbReference type="CDD" id="cd11614">
    <property type="entry name" value="SAF_CpaB_FlgA_like"/>
    <property type="match status" value="1"/>
</dbReference>
<gene>
    <name evidence="3" type="ORF">C9927_01925</name>
</gene>
<comment type="caution">
    <text evidence="3">The sequence shown here is derived from an EMBL/GenBank/DDBJ whole genome shotgun (WGS) entry which is preliminary data.</text>
</comment>
<dbReference type="InterPro" id="IPR013974">
    <property type="entry name" value="SAF"/>
</dbReference>
<keyword evidence="1" id="KW-1133">Transmembrane helix</keyword>
<accession>A0A2T4D6E8</accession>
<proteinExistence type="predicted"/>
<dbReference type="SMART" id="SM00858">
    <property type="entry name" value="SAF"/>
    <property type="match status" value="1"/>
</dbReference>
<feature type="domain" description="SAF" evidence="2">
    <location>
        <begin position="56"/>
        <end position="120"/>
    </location>
</feature>
<evidence type="ECO:0000313" key="4">
    <source>
        <dbReference type="Proteomes" id="UP000242087"/>
    </source>
</evidence>
<reference evidence="3 4" key="1">
    <citation type="submission" date="2018-03" db="EMBL/GenBank/DDBJ databases">
        <title>Cross-interface Injection: A General Nanoliter Liquid Handling Method Applied to Single Cells Genome Amplification Automated Nanoliter Liquid Handling Applied to Single Cell Multiple Displacement Amplification.</title>
        <authorList>
            <person name="Yun J."/>
            <person name="Xu P."/>
            <person name="Xu J."/>
            <person name="Dai X."/>
            <person name="Wang Y."/>
            <person name="Zheng X."/>
            <person name="Cao C."/>
            <person name="Yi Q."/>
            <person name="Zhu Y."/>
            <person name="Wang L."/>
            <person name="Dong Z."/>
            <person name="Huang Y."/>
            <person name="Huang L."/>
            <person name="Du W."/>
        </authorList>
    </citation>
    <scope>NUCLEOTIDE SEQUENCE [LARGE SCALE GENOMIC DNA]</scope>
    <source>
        <strain evidence="3 4">A12-4</strain>
    </source>
</reference>
<sequence>MTETDHGVLAGLSWQVRFVLLLVATCVLGSAAYFSINAYVSATSAAQQAELQKQMVGVIVMANDLDAEQVITADNLQQRMYPPEYVNDSWLVPADAGAIIGRRLTTFVERGQPLTLADLELDYSQFFSQQLGLDEIAVTVTLGLEQSHHGMLSVGDRVTLVLRDSRDQLQLIQGVRIAALDHFQSTQNHQLTLPTTATIAMSTAQASMFEKYRFQSLSVWLRHPESKPIQSIAKQSRLHFFQQERVQ</sequence>
<keyword evidence="1" id="KW-0472">Membrane</keyword>
<dbReference type="AlphaFoldDB" id="A0A2T4D6E8"/>
<dbReference type="Proteomes" id="UP000242087">
    <property type="component" value="Unassembled WGS sequence"/>
</dbReference>
<feature type="transmembrane region" description="Helical" evidence="1">
    <location>
        <begin position="12"/>
        <end position="34"/>
    </location>
</feature>
<organism evidence="3 4">
    <name type="scientific">Pseudidiomarina aestuarii</name>
    <dbReference type="NCBI Taxonomy" id="624146"/>
    <lineage>
        <taxon>Bacteria</taxon>
        <taxon>Pseudomonadati</taxon>
        <taxon>Pseudomonadota</taxon>
        <taxon>Gammaproteobacteria</taxon>
        <taxon>Alteromonadales</taxon>
        <taxon>Idiomarinaceae</taxon>
        <taxon>Pseudidiomarina</taxon>
    </lineage>
</organism>
<dbReference type="Pfam" id="PF08666">
    <property type="entry name" value="SAF"/>
    <property type="match status" value="1"/>
</dbReference>
<evidence type="ECO:0000256" key="1">
    <source>
        <dbReference type="SAM" id="Phobius"/>
    </source>
</evidence>